<evidence type="ECO:0000313" key="3">
    <source>
        <dbReference type="Proteomes" id="UP000023152"/>
    </source>
</evidence>
<feature type="coiled-coil region" evidence="1">
    <location>
        <begin position="8"/>
        <end position="38"/>
    </location>
</feature>
<proteinExistence type="predicted"/>
<feature type="non-terminal residue" evidence="2">
    <location>
        <position position="166"/>
    </location>
</feature>
<comment type="caution">
    <text evidence="2">The sequence shown here is derived from an EMBL/GenBank/DDBJ whole genome shotgun (WGS) entry which is preliminary data.</text>
</comment>
<dbReference type="EMBL" id="ASPP01050187">
    <property type="protein sequence ID" value="ETN97292.1"/>
    <property type="molecule type" value="Genomic_DNA"/>
</dbReference>
<sequence length="166" mass="19310">APTNFSGNEELQRAIDSINQLQEQVRIQQDMISGLQRKQERGPLRQSHFGHYNPHFSAMHPNVNPSQWTPSQFQPNVSDLPQSKFCINPKLKKIEEYQLKKKKRSENAMGNNLLFPNSMYRSMTRDWAYPTHFAKGDRTLLATLTSPPVDYDPTDFGHEYNENEMQ</sequence>
<protein>
    <submittedName>
        <fullName evidence="2">Uncharacterized protein</fullName>
    </submittedName>
</protein>
<keyword evidence="3" id="KW-1185">Reference proteome</keyword>
<feature type="non-terminal residue" evidence="2">
    <location>
        <position position="1"/>
    </location>
</feature>
<evidence type="ECO:0000313" key="2">
    <source>
        <dbReference type="EMBL" id="ETN97292.1"/>
    </source>
</evidence>
<name>X6L706_RETFI</name>
<gene>
    <name evidence="2" type="ORF">RFI_40239</name>
</gene>
<dbReference type="Proteomes" id="UP000023152">
    <property type="component" value="Unassembled WGS sequence"/>
</dbReference>
<keyword evidence="1" id="KW-0175">Coiled coil</keyword>
<evidence type="ECO:0000256" key="1">
    <source>
        <dbReference type="SAM" id="Coils"/>
    </source>
</evidence>
<organism evidence="2 3">
    <name type="scientific">Reticulomyxa filosa</name>
    <dbReference type="NCBI Taxonomy" id="46433"/>
    <lineage>
        <taxon>Eukaryota</taxon>
        <taxon>Sar</taxon>
        <taxon>Rhizaria</taxon>
        <taxon>Retaria</taxon>
        <taxon>Foraminifera</taxon>
        <taxon>Monothalamids</taxon>
        <taxon>Reticulomyxidae</taxon>
        <taxon>Reticulomyxa</taxon>
    </lineage>
</organism>
<reference evidence="2 3" key="1">
    <citation type="journal article" date="2013" name="Curr. Biol.">
        <title>The Genome of the Foraminiferan Reticulomyxa filosa.</title>
        <authorList>
            <person name="Glockner G."/>
            <person name="Hulsmann N."/>
            <person name="Schleicher M."/>
            <person name="Noegel A.A."/>
            <person name="Eichinger L."/>
            <person name="Gallinger C."/>
            <person name="Pawlowski J."/>
            <person name="Sierra R."/>
            <person name="Euteneuer U."/>
            <person name="Pillet L."/>
            <person name="Moustafa A."/>
            <person name="Platzer M."/>
            <person name="Groth M."/>
            <person name="Szafranski K."/>
            <person name="Schliwa M."/>
        </authorList>
    </citation>
    <scope>NUCLEOTIDE SEQUENCE [LARGE SCALE GENOMIC DNA]</scope>
</reference>
<accession>X6L706</accession>
<dbReference type="AlphaFoldDB" id="X6L706"/>